<gene>
    <name evidence="5" type="ORF">P608_04140</name>
</gene>
<feature type="domain" description="HTH araC/xylS-type" evidence="4">
    <location>
        <begin position="181"/>
        <end position="280"/>
    </location>
</feature>
<dbReference type="PANTHER" id="PTHR46796:SF6">
    <property type="entry name" value="ARAC SUBFAMILY"/>
    <property type="match status" value="1"/>
</dbReference>
<sequence>MTPQLRRADDFQAAMVHRTIDCLALNEVRGPAHDMWRTAADLSCGGSPVLFVNLYRTGNARIVQNGQEVEVGPQRLLLFDSCRPFKLQHSVATDLLSLAVPHALLGDRIVQALEEMPWRLPGTAPALLLMNQMQALSKWQADIQAPDGACIAQSMVSLLRALMPEGLEPRAAPPHRRHARAKVAALIGRHYADPDYSPLRAAAEIGVSVRSLHAWLAGDGTSFGAELWGYRLERVRTLLKAEPQLSIQEAASRCGFASCAHLSRRFRERFGMAPKAWRDTHDEGLAVALPDKLAAFMDKRGLPAPSGPS</sequence>
<dbReference type="PANTHER" id="PTHR46796">
    <property type="entry name" value="HTH-TYPE TRANSCRIPTIONAL ACTIVATOR RHAS-RELATED"/>
    <property type="match status" value="1"/>
</dbReference>
<dbReference type="SUPFAM" id="SSF46689">
    <property type="entry name" value="Homeodomain-like"/>
    <property type="match status" value="1"/>
</dbReference>
<organism evidence="5 6">
    <name type="scientific">Comamonas thiooxydans</name>
    <dbReference type="NCBI Taxonomy" id="363952"/>
    <lineage>
        <taxon>Bacteria</taxon>
        <taxon>Pseudomonadati</taxon>
        <taxon>Pseudomonadota</taxon>
        <taxon>Betaproteobacteria</taxon>
        <taxon>Burkholderiales</taxon>
        <taxon>Comamonadaceae</taxon>
        <taxon>Comamonas</taxon>
    </lineage>
</organism>
<dbReference type="PROSITE" id="PS01124">
    <property type="entry name" value="HTH_ARAC_FAMILY_2"/>
    <property type="match status" value="1"/>
</dbReference>
<evidence type="ECO:0000259" key="4">
    <source>
        <dbReference type="PROSITE" id="PS01124"/>
    </source>
</evidence>
<keyword evidence="3" id="KW-0804">Transcription</keyword>
<dbReference type="SMART" id="SM00342">
    <property type="entry name" value="HTH_ARAC"/>
    <property type="match status" value="1"/>
</dbReference>
<comment type="caution">
    <text evidence="5">The sequence shown here is derived from an EMBL/GenBank/DDBJ whole genome shotgun (WGS) entry which is preliminary data.</text>
</comment>
<dbReference type="Gene3D" id="1.10.10.60">
    <property type="entry name" value="Homeodomain-like"/>
    <property type="match status" value="1"/>
</dbReference>
<dbReference type="GO" id="GO:0003700">
    <property type="term" value="F:DNA-binding transcription factor activity"/>
    <property type="evidence" value="ECO:0007669"/>
    <property type="project" value="InterPro"/>
</dbReference>
<evidence type="ECO:0000256" key="1">
    <source>
        <dbReference type="ARBA" id="ARBA00023015"/>
    </source>
</evidence>
<dbReference type="AlphaFoldDB" id="A0A0E3CHP2"/>
<dbReference type="InterPro" id="IPR018062">
    <property type="entry name" value="HTH_AraC-typ_CS"/>
</dbReference>
<keyword evidence="2" id="KW-0238">DNA-binding</keyword>
<dbReference type="Proteomes" id="UP000029549">
    <property type="component" value="Unassembled WGS sequence"/>
</dbReference>
<evidence type="ECO:0000256" key="2">
    <source>
        <dbReference type="ARBA" id="ARBA00023125"/>
    </source>
</evidence>
<dbReference type="EMBL" id="AWTP01000035">
    <property type="protein sequence ID" value="KGH19473.1"/>
    <property type="molecule type" value="Genomic_DNA"/>
</dbReference>
<keyword evidence="6" id="KW-1185">Reference proteome</keyword>
<dbReference type="Pfam" id="PF12833">
    <property type="entry name" value="HTH_18"/>
    <property type="match status" value="1"/>
</dbReference>
<proteinExistence type="predicted"/>
<protein>
    <recommendedName>
        <fullName evidence="4">HTH araC/xylS-type domain-containing protein</fullName>
    </recommendedName>
</protein>
<name>A0A0E3CHP2_9BURK</name>
<dbReference type="Pfam" id="PF14525">
    <property type="entry name" value="AraC_binding_2"/>
    <property type="match status" value="1"/>
</dbReference>
<reference evidence="5 6" key="1">
    <citation type="submission" date="2013-09" db="EMBL/GenBank/DDBJ databases">
        <title>High correlation between genotypes and phenotypes of environmental bacteria Comamonas testosteroni strains.</title>
        <authorList>
            <person name="Liu L."/>
            <person name="Zhu W."/>
            <person name="Xia X."/>
            <person name="Xu B."/>
            <person name="Luo M."/>
            <person name="Wang G."/>
        </authorList>
    </citation>
    <scope>NUCLEOTIDE SEQUENCE [LARGE SCALE GENOMIC DNA]</scope>
    <source>
        <strain evidence="5 6">DF2</strain>
    </source>
</reference>
<dbReference type="InterPro" id="IPR009057">
    <property type="entry name" value="Homeodomain-like_sf"/>
</dbReference>
<evidence type="ECO:0000313" key="6">
    <source>
        <dbReference type="Proteomes" id="UP000029549"/>
    </source>
</evidence>
<dbReference type="PROSITE" id="PS00041">
    <property type="entry name" value="HTH_ARAC_FAMILY_1"/>
    <property type="match status" value="1"/>
</dbReference>
<keyword evidence="1" id="KW-0805">Transcription regulation</keyword>
<dbReference type="InterPro" id="IPR035418">
    <property type="entry name" value="AraC-bd_2"/>
</dbReference>
<dbReference type="InterPro" id="IPR050204">
    <property type="entry name" value="AraC_XylS_family_regulators"/>
</dbReference>
<evidence type="ECO:0000256" key="3">
    <source>
        <dbReference type="ARBA" id="ARBA00023163"/>
    </source>
</evidence>
<dbReference type="GO" id="GO:0043565">
    <property type="term" value="F:sequence-specific DNA binding"/>
    <property type="evidence" value="ECO:0007669"/>
    <property type="project" value="InterPro"/>
</dbReference>
<dbReference type="InterPro" id="IPR018060">
    <property type="entry name" value="HTH_AraC"/>
</dbReference>
<accession>A0A0E3CHP2</accession>
<evidence type="ECO:0000313" key="5">
    <source>
        <dbReference type="EMBL" id="KGH19473.1"/>
    </source>
</evidence>